<feature type="non-terminal residue" evidence="2">
    <location>
        <position position="352"/>
    </location>
</feature>
<sequence length="352" mass="40595">MFTPQQIIDSAARYTLGCYNWQKYTIPSPEKERRKDYIWGTGERGVKCKEFLTNILHDDSNFLLSTGSPQLHFLIEGDSIYDQKTFFLRKKVPRRRTRRERKRERKACAESEVHRQQQAQAQAQARALVPAGLRRMTIGLYPFVHHTISAWAASRQAAPPCPPQPIVVVVAIIIYAKHTTDHPLLQYSAFCGRAAAAAPQHYQKFHSGAKFIITCINDIASIYLFLLALTRAGRFFLCSRRRDTSSSERTDRQRLQISNRNRVYIWVKIILFYKTVRTYVTDLDALLGRRMLVHTYRESRSCGKQTKLLRHCTLREAVIEIETRNDDSDRGRVLRNATMTNQSDPAPSSSLC</sequence>
<organism evidence="2 3">
    <name type="scientific">Trichogramma brassicae</name>
    <dbReference type="NCBI Taxonomy" id="86971"/>
    <lineage>
        <taxon>Eukaryota</taxon>
        <taxon>Metazoa</taxon>
        <taxon>Ecdysozoa</taxon>
        <taxon>Arthropoda</taxon>
        <taxon>Hexapoda</taxon>
        <taxon>Insecta</taxon>
        <taxon>Pterygota</taxon>
        <taxon>Neoptera</taxon>
        <taxon>Endopterygota</taxon>
        <taxon>Hymenoptera</taxon>
        <taxon>Apocrita</taxon>
        <taxon>Proctotrupomorpha</taxon>
        <taxon>Chalcidoidea</taxon>
        <taxon>Trichogrammatidae</taxon>
        <taxon>Trichogramma</taxon>
    </lineage>
</organism>
<name>A0A6H5I1X8_9HYME</name>
<accession>A0A6H5I1X8</accession>
<feature type="region of interest" description="Disordered" evidence="1">
    <location>
        <begin position="330"/>
        <end position="352"/>
    </location>
</feature>
<gene>
    <name evidence="2" type="ORF">TBRA_LOCUS3731</name>
</gene>
<keyword evidence="3" id="KW-1185">Reference proteome</keyword>
<evidence type="ECO:0000256" key="1">
    <source>
        <dbReference type="SAM" id="MobiDB-lite"/>
    </source>
</evidence>
<feature type="compositionally biased region" description="Polar residues" evidence="1">
    <location>
        <begin position="337"/>
        <end position="352"/>
    </location>
</feature>
<proteinExistence type="predicted"/>
<protein>
    <submittedName>
        <fullName evidence="2">Uncharacterized protein</fullName>
    </submittedName>
</protein>
<evidence type="ECO:0000313" key="2">
    <source>
        <dbReference type="EMBL" id="CAB0031768.1"/>
    </source>
</evidence>
<evidence type="ECO:0000313" key="3">
    <source>
        <dbReference type="Proteomes" id="UP000479190"/>
    </source>
</evidence>
<dbReference type="Proteomes" id="UP000479190">
    <property type="component" value="Unassembled WGS sequence"/>
</dbReference>
<reference evidence="2 3" key="1">
    <citation type="submission" date="2020-02" db="EMBL/GenBank/DDBJ databases">
        <authorList>
            <person name="Ferguson B K."/>
        </authorList>
    </citation>
    <scope>NUCLEOTIDE SEQUENCE [LARGE SCALE GENOMIC DNA]</scope>
</reference>
<dbReference type="AlphaFoldDB" id="A0A6H5I1X8"/>
<dbReference type="EMBL" id="CADCXV010000653">
    <property type="protein sequence ID" value="CAB0031768.1"/>
    <property type="molecule type" value="Genomic_DNA"/>
</dbReference>